<dbReference type="EMBL" id="BSXS01000532">
    <property type="protein sequence ID" value="GME72876.1"/>
    <property type="molecule type" value="Genomic_DNA"/>
</dbReference>
<name>A0ACB5STX1_AMBMO</name>
<proteinExistence type="predicted"/>
<protein>
    <submittedName>
        <fullName evidence="1">Unnamed protein product</fullName>
    </submittedName>
</protein>
<evidence type="ECO:0000313" key="2">
    <source>
        <dbReference type="Proteomes" id="UP001165064"/>
    </source>
</evidence>
<dbReference type="Proteomes" id="UP001165064">
    <property type="component" value="Unassembled WGS sequence"/>
</dbReference>
<reference evidence="1" key="1">
    <citation type="submission" date="2023-04" db="EMBL/GenBank/DDBJ databases">
        <title>Ambrosiozyma monospora NBRC 10751.</title>
        <authorList>
            <person name="Ichikawa N."/>
            <person name="Sato H."/>
            <person name="Tonouchi N."/>
        </authorList>
    </citation>
    <scope>NUCLEOTIDE SEQUENCE</scope>
    <source>
        <strain evidence="1">NBRC 10751</strain>
    </source>
</reference>
<comment type="caution">
    <text evidence="1">The sequence shown here is derived from an EMBL/GenBank/DDBJ whole genome shotgun (WGS) entry which is preliminary data.</text>
</comment>
<evidence type="ECO:0000313" key="1">
    <source>
        <dbReference type="EMBL" id="GME72876.1"/>
    </source>
</evidence>
<gene>
    <name evidence="1" type="ORF">Amon02_000116600</name>
</gene>
<sequence>MHNTQHGIENCYKSEHVSINQPSDGMYSNLVLFPERTTRSLMDAKFKVRTYMWTTSTCFMELPVETSTKWDRFDFDGGTFISSHAG</sequence>
<organism evidence="1 2">
    <name type="scientific">Ambrosiozyma monospora</name>
    <name type="common">Yeast</name>
    <name type="synonym">Endomycopsis monosporus</name>
    <dbReference type="NCBI Taxonomy" id="43982"/>
    <lineage>
        <taxon>Eukaryota</taxon>
        <taxon>Fungi</taxon>
        <taxon>Dikarya</taxon>
        <taxon>Ascomycota</taxon>
        <taxon>Saccharomycotina</taxon>
        <taxon>Pichiomycetes</taxon>
        <taxon>Pichiales</taxon>
        <taxon>Pichiaceae</taxon>
        <taxon>Ambrosiozyma</taxon>
    </lineage>
</organism>
<accession>A0ACB5STX1</accession>
<keyword evidence="2" id="KW-1185">Reference proteome</keyword>